<dbReference type="GO" id="GO:0003998">
    <property type="term" value="F:acylphosphatase activity"/>
    <property type="evidence" value="ECO:0007669"/>
    <property type="project" value="UniProtKB-EC"/>
</dbReference>
<comment type="pathway">
    <text evidence="1 8">Protein modification; [NiFe] hydrogenase maturation.</text>
</comment>
<name>A0A4R1GMJ4_9GAMM</name>
<dbReference type="InterPro" id="IPR017968">
    <property type="entry name" value="Acylphosphatase_CS"/>
</dbReference>
<dbReference type="Gene3D" id="3.30.110.120">
    <property type="match status" value="1"/>
</dbReference>
<keyword evidence="9" id="KW-0378">Hydrolase</keyword>
<dbReference type="InterPro" id="IPR036046">
    <property type="entry name" value="Acylphosphatase-like_dom_sf"/>
</dbReference>
<comment type="catalytic activity">
    <reaction evidence="9">
        <text>an acyl phosphate + H2O = a carboxylate + phosphate + H(+)</text>
        <dbReference type="Rhea" id="RHEA:14965"/>
        <dbReference type="ChEBI" id="CHEBI:15377"/>
        <dbReference type="ChEBI" id="CHEBI:15378"/>
        <dbReference type="ChEBI" id="CHEBI:29067"/>
        <dbReference type="ChEBI" id="CHEBI:43474"/>
        <dbReference type="ChEBI" id="CHEBI:59918"/>
        <dbReference type="EC" id="3.6.1.7"/>
    </reaction>
</comment>
<evidence type="ECO:0000256" key="3">
    <source>
        <dbReference type="ARBA" id="ARBA00022598"/>
    </source>
</evidence>
<dbReference type="SUPFAM" id="SSF54975">
    <property type="entry name" value="Acylphosphatase/BLUF domain-like"/>
    <property type="match status" value="1"/>
</dbReference>
<dbReference type="AlphaFoldDB" id="A0A4R1GMJ4"/>
<dbReference type="PROSITE" id="PS51160">
    <property type="entry name" value="ACYLPHOSPHATASE_3"/>
    <property type="match status" value="1"/>
</dbReference>
<dbReference type="Pfam" id="PF22521">
    <property type="entry name" value="HypF_C_2"/>
    <property type="match status" value="1"/>
</dbReference>
<keyword evidence="6" id="KW-0862">Zinc</keyword>
<evidence type="ECO:0000256" key="1">
    <source>
        <dbReference type="ARBA" id="ARBA00004711"/>
    </source>
</evidence>
<gene>
    <name evidence="12" type="ORF">CLV83_0385</name>
</gene>
<dbReference type="InterPro" id="IPR051060">
    <property type="entry name" value="Carbamoyltrans_HypF-like"/>
</dbReference>
<evidence type="ECO:0000256" key="5">
    <source>
        <dbReference type="ARBA" id="ARBA00022771"/>
    </source>
</evidence>
<keyword evidence="3" id="KW-0436">Ligase</keyword>
<keyword evidence="4" id="KW-0479">Metal-binding</keyword>
<sequence>MPALRLSVSGQVQGVGFRPFVHRLASSLSLDGEVCNTGQGVRIDLRGSSDALSRFQQRLRAELPPLAQIDGIETEVFNGAIGPGFRIDASERGESALKLPVTLDANVCAECLDELFDPANRRYRYPFINCTHCGPRYSLIRQLPYDRANTSMAEFQQCPACLDEYSDSQHRRFHAQPNACADCGPELWAESPAGERLAGDPLSLAVEALKRGEIIALRGMGGFHLACDADNAEAVAELRRRKRRPGKPFALMALNPASLDELVELTEQGAELVQSTAAPVVLQRVKKPSPLPESVAPGLDRLGVMLPHSPLHWLLFHEYADRPEGVGWRDQRHSLRLVMTSANLSGEPLITANDEARHKLAGIADLLVLHNREIEHRCDDSVVNAISAPAAMIRLGRGLAPKRVALKSEGPAVLALGAYLKNTLCLTRGADAFISPHIGDLDNAANCRTLEASVNELQALLEVKPEYIACDLHPDFYASRLAQTLAEQLGVPLHPVQHHHAHIAAVMAEHRLSEPVLGVALDGVGLGSDGQLRGGELLRVDAGGFAQLGELASIALPGGDKAAREPWRLASALFYRLGRPELIEQRFGDDPAAAGVRLMLDRGLNCPATSSLGRLFDTAAGVLGICRQQSFEAEAPMLLEALARNADRTEVEADRSLFEIRATGAGLILDLMPLLASLIDEADPQLGAARFQATLVQALTEWIQRSAREQALDIVALGGGCFLNIALRDQLKGRLEAGGLRVLIPTQLPSNDAAISLGQVWAVRMGLSVKGRITNNAVEEG</sequence>
<accession>A0A4R1GMJ4</accession>
<dbReference type="GO" id="GO:0003725">
    <property type="term" value="F:double-stranded RNA binding"/>
    <property type="evidence" value="ECO:0007669"/>
    <property type="project" value="InterPro"/>
</dbReference>
<dbReference type="InterPro" id="IPR055128">
    <property type="entry name" value="HypF_C_2"/>
</dbReference>
<comment type="function">
    <text evidence="8">Involved in the maturation of [NiFe] hydrogenases. Along with HypE, it catalyzes the synthesis of the CN ligands of the active site iron of [NiFe]-hydrogenases. HypF functions as a carbamoyl transferase using carbamoylphosphate as a substrate and transferring the carboxamido moiety in an ATP-dependent reaction to the thiolate of the C-terminal cysteine of HypE yielding a protein-S-carboxamide.</text>
</comment>
<dbReference type="Gene3D" id="3.30.420.40">
    <property type="match status" value="1"/>
</dbReference>
<dbReference type="InterPro" id="IPR041440">
    <property type="entry name" value="HypF_C"/>
</dbReference>
<dbReference type="PANTHER" id="PTHR42959">
    <property type="entry name" value="CARBAMOYLTRANSFERASE"/>
    <property type="match status" value="1"/>
</dbReference>
<evidence type="ECO:0000256" key="4">
    <source>
        <dbReference type="ARBA" id="ARBA00022723"/>
    </source>
</evidence>
<evidence type="ECO:0000256" key="2">
    <source>
        <dbReference type="ARBA" id="ARBA00008097"/>
    </source>
</evidence>
<dbReference type="Proteomes" id="UP000294546">
    <property type="component" value="Unassembled WGS sequence"/>
</dbReference>
<protein>
    <recommendedName>
        <fullName evidence="8">Carbamoyltransferase HypF</fullName>
        <ecNumber evidence="8">6.2.-.-</ecNumber>
    </recommendedName>
</protein>
<keyword evidence="13" id="KW-1185">Reference proteome</keyword>
<dbReference type="Pfam" id="PF07503">
    <property type="entry name" value="zf-HYPF"/>
    <property type="match status" value="2"/>
</dbReference>
<keyword evidence="12" id="KW-0808">Transferase</keyword>
<dbReference type="GO" id="GO:0008270">
    <property type="term" value="F:zinc ion binding"/>
    <property type="evidence" value="ECO:0007669"/>
    <property type="project" value="UniProtKB-KW"/>
</dbReference>
<evidence type="ECO:0000259" key="11">
    <source>
        <dbReference type="PROSITE" id="PS51163"/>
    </source>
</evidence>
<dbReference type="Gene3D" id="3.30.420.360">
    <property type="match status" value="1"/>
</dbReference>
<organism evidence="12 13">
    <name type="scientific">Marinobacterium mangrovicola</name>
    <dbReference type="NCBI Taxonomy" id="1476959"/>
    <lineage>
        <taxon>Bacteria</taxon>
        <taxon>Pseudomonadati</taxon>
        <taxon>Pseudomonadota</taxon>
        <taxon>Gammaproteobacteria</taxon>
        <taxon>Oceanospirillales</taxon>
        <taxon>Oceanospirillaceae</taxon>
        <taxon>Marinobacterium</taxon>
    </lineage>
</organism>
<feature type="active site" evidence="9">
    <location>
        <position position="18"/>
    </location>
</feature>
<dbReference type="Gene3D" id="3.90.870.50">
    <property type="match status" value="1"/>
</dbReference>
<dbReference type="PIRSF" id="PIRSF006256">
    <property type="entry name" value="CMPcnvr_hdrg_mat"/>
    <property type="match status" value="1"/>
</dbReference>
<feature type="domain" description="YrdC-like" evidence="11">
    <location>
        <begin position="199"/>
        <end position="398"/>
    </location>
</feature>
<dbReference type="InterPro" id="IPR004421">
    <property type="entry name" value="Carbamoyltransferase_HypF"/>
</dbReference>
<dbReference type="Pfam" id="PF00708">
    <property type="entry name" value="Acylphosphatase"/>
    <property type="match status" value="1"/>
</dbReference>
<dbReference type="UniPathway" id="UPA00335"/>
<dbReference type="InterPro" id="IPR001792">
    <property type="entry name" value="Acylphosphatase-like_dom"/>
</dbReference>
<evidence type="ECO:0000313" key="13">
    <source>
        <dbReference type="Proteomes" id="UP000294546"/>
    </source>
</evidence>
<evidence type="ECO:0000259" key="10">
    <source>
        <dbReference type="PROSITE" id="PS51160"/>
    </source>
</evidence>
<evidence type="ECO:0000256" key="7">
    <source>
        <dbReference type="ARBA" id="ARBA00048220"/>
    </source>
</evidence>
<dbReference type="PANTHER" id="PTHR42959:SF1">
    <property type="entry name" value="CARBAMOYLTRANSFERASE HYPF"/>
    <property type="match status" value="1"/>
</dbReference>
<evidence type="ECO:0000256" key="8">
    <source>
        <dbReference type="PIRNR" id="PIRNR006256"/>
    </source>
</evidence>
<dbReference type="InterPro" id="IPR006070">
    <property type="entry name" value="Sua5-like_dom"/>
</dbReference>
<feature type="domain" description="Acylphosphatase-like" evidence="10">
    <location>
        <begin position="3"/>
        <end position="89"/>
    </location>
</feature>
<reference evidence="12 13" key="1">
    <citation type="submission" date="2019-03" db="EMBL/GenBank/DDBJ databases">
        <title>Genomic Encyclopedia of Archaeal and Bacterial Type Strains, Phase II (KMG-II): from individual species to whole genera.</title>
        <authorList>
            <person name="Goeker M."/>
        </authorList>
    </citation>
    <scope>NUCLEOTIDE SEQUENCE [LARGE SCALE GENOMIC DNA]</scope>
    <source>
        <strain evidence="12 13">DSM 27697</strain>
    </source>
</reference>
<dbReference type="Pfam" id="PF01300">
    <property type="entry name" value="Sua5_yciO_yrdC"/>
    <property type="match status" value="1"/>
</dbReference>
<keyword evidence="5" id="KW-0863">Zinc-finger</keyword>
<evidence type="ECO:0000256" key="9">
    <source>
        <dbReference type="PROSITE-ProRule" id="PRU00520"/>
    </source>
</evidence>
<feature type="active site" evidence="9">
    <location>
        <position position="36"/>
    </location>
</feature>
<dbReference type="EC" id="6.2.-.-" evidence="8"/>
<comment type="caution">
    <text evidence="12">The sequence shown here is derived from an EMBL/GenBank/DDBJ whole genome shotgun (WGS) entry which is preliminary data.</text>
</comment>
<dbReference type="RefSeq" id="WP_207894679.1">
    <property type="nucleotide sequence ID" value="NZ_SMFU01000007.1"/>
</dbReference>
<evidence type="ECO:0000256" key="6">
    <source>
        <dbReference type="ARBA" id="ARBA00022833"/>
    </source>
</evidence>
<dbReference type="InterPro" id="IPR011125">
    <property type="entry name" value="Znf_HypF"/>
</dbReference>
<dbReference type="EMBL" id="SMFU01000007">
    <property type="protein sequence ID" value="TCK08310.1"/>
    <property type="molecule type" value="Genomic_DNA"/>
</dbReference>
<dbReference type="GO" id="GO:0051604">
    <property type="term" value="P:protein maturation"/>
    <property type="evidence" value="ECO:0007669"/>
    <property type="project" value="TreeGrafter"/>
</dbReference>
<comment type="catalytic activity">
    <reaction evidence="7 8">
        <text>C-terminal L-cysteinyl-[HypE protein] + carbamoyl phosphate + ATP + H2O = C-terminal S-carboxamide-L-cysteinyl-[HypE protein] + AMP + phosphate + diphosphate + H(+)</text>
        <dbReference type="Rhea" id="RHEA:55636"/>
        <dbReference type="Rhea" id="RHEA-COMP:14247"/>
        <dbReference type="Rhea" id="RHEA-COMP:14392"/>
        <dbReference type="ChEBI" id="CHEBI:15377"/>
        <dbReference type="ChEBI" id="CHEBI:15378"/>
        <dbReference type="ChEBI" id="CHEBI:30616"/>
        <dbReference type="ChEBI" id="CHEBI:33019"/>
        <dbReference type="ChEBI" id="CHEBI:43474"/>
        <dbReference type="ChEBI" id="CHEBI:58228"/>
        <dbReference type="ChEBI" id="CHEBI:76913"/>
        <dbReference type="ChEBI" id="CHEBI:139126"/>
        <dbReference type="ChEBI" id="CHEBI:456215"/>
    </reaction>
</comment>
<dbReference type="InterPro" id="IPR017945">
    <property type="entry name" value="DHBP_synth_RibB-like_a/b_dom"/>
</dbReference>
<dbReference type="GO" id="GO:0016874">
    <property type="term" value="F:ligase activity"/>
    <property type="evidence" value="ECO:0007669"/>
    <property type="project" value="UniProtKB-UniRule"/>
</dbReference>
<comment type="similarity">
    <text evidence="2 8">Belongs to the carbamoyltransferase HypF family.</text>
</comment>
<evidence type="ECO:0000313" key="12">
    <source>
        <dbReference type="EMBL" id="TCK08310.1"/>
    </source>
</evidence>
<dbReference type="NCBIfam" id="TIGR00143">
    <property type="entry name" value="hypF"/>
    <property type="match status" value="1"/>
</dbReference>
<proteinExistence type="inferred from homology"/>
<dbReference type="PROSITE" id="PS00150">
    <property type="entry name" value="ACYLPHOSPHATASE_1"/>
    <property type="match status" value="1"/>
</dbReference>
<dbReference type="Pfam" id="PF17788">
    <property type="entry name" value="HypF_C"/>
    <property type="match status" value="1"/>
</dbReference>
<dbReference type="PROSITE" id="PS51163">
    <property type="entry name" value="YRDC"/>
    <property type="match status" value="1"/>
</dbReference>
<dbReference type="SUPFAM" id="SSF55821">
    <property type="entry name" value="YrdC/RibB"/>
    <property type="match status" value="1"/>
</dbReference>
<dbReference type="GO" id="GO:0016743">
    <property type="term" value="F:carboxyl- or carbamoyltransferase activity"/>
    <property type="evidence" value="ECO:0007669"/>
    <property type="project" value="UniProtKB-UniRule"/>
</dbReference>